<dbReference type="InParanoid" id="A0A401H0R0"/>
<sequence>MAPSLERSAGLCRSLQQRVWLIIDEECPLTVSRNDSILQSWGGCCCELRFVKSPRLDIHFGSKIYNVLGLWRTPAI</sequence>
<organism evidence="1 2">
    <name type="scientific">Sparassis crispa</name>
    <dbReference type="NCBI Taxonomy" id="139825"/>
    <lineage>
        <taxon>Eukaryota</taxon>
        <taxon>Fungi</taxon>
        <taxon>Dikarya</taxon>
        <taxon>Basidiomycota</taxon>
        <taxon>Agaricomycotina</taxon>
        <taxon>Agaricomycetes</taxon>
        <taxon>Polyporales</taxon>
        <taxon>Sparassidaceae</taxon>
        <taxon>Sparassis</taxon>
    </lineage>
</organism>
<name>A0A401H0R0_9APHY</name>
<gene>
    <name evidence="1" type="ORF">SCP_1201950</name>
</gene>
<proteinExistence type="predicted"/>
<keyword evidence="2" id="KW-1185">Reference proteome</keyword>
<dbReference type="AlphaFoldDB" id="A0A401H0R0"/>
<dbReference type="RefSeq" id="XP_027618882.1">
    <property type="nucleotide sequence ID" value="XM_027763081.1"/>
</dbReference>
<reference evidence="1 2" key="1">
    <citation type="journal article" date="2018" name="Sci. Rep.">
        <title>Genome sequence of the cauliflower mushroom Sparassis crispa (Hanabiratake) and its association with beneficial usage.</title>
        <authorList>
            <person name="Kiyama R."/>
            <person name="Furutani Y."/>
            <person name="Kawaguchi K."/>
            <person name="Nakanishi T."/>
        </authorList>
    </citation>
    <scope>NUCLEOTIDE SEQUENCE [LARGE SCALE GENOMIC DNA]</scope>
</reference>
<accession>A0A401H0R0</accession>
<evidence type="ECO:0000313" key="1">
    <source>
        <dbReference type="EMBL" id="GBE87969.1"/>
    </source>
</evidence>
<protein>
    <submittedName>
        <fullName evidence="1">Uncharacterized protein</fullName>
    </submittedName>
</protein>
<dbReference type="Proteomes" id="UP000287166">
    <property type="component" value="Unassembled WGS sequence"/>
</dbReference>
<evidence type="ECO:0000313" key="2">
    <source>
        <dbReference type="Proteomes" id="UP000287166"/>
    </source>
</evidence>
<comment type="caution">
    <text evidence="1">The sequence shown here is derived from an EMBL/GenBank/DDBJ whole genome shotgun (WGS) entry which is preliminary data.</text>
</comment>
<dbReference type="GeneID" id="38784886"/>
<dbReference type="EMBL" id="BFAD01000012">
    <property type="protein sequence ID" value="GBE87969.1"/>
    <property type="molecule type" value="Genomic_DNA"/>
</dbReference>